<keyword evidence="3" id="KW-1185">Reference proteome</keyword>
<name>A0A0R1LXA1_9LACO</name>
<keyword evidence="1" id="KW-0812">Transmembrane</keyword>
<evidence type="ECO:0000256" key="1">
    <source>
        <dbReference type="SAM" id="Phobius"/>
    </source>
</evidence>
<organism evidence="2 3">
    <name type="scientific">Secundilactobacillus odoratitofui DSM 19909 = JCM 15043</name>
    <dbReference type="NCBI Taxonomy" id="1423776"/>
    <lineage>
        <taxon>Bacteria</taxon>
        <taxon>Bacillati</taxon>
        <taxon>Bacillota</taxon>
        <taxon>Bacilli</taxon>
        <taxon>Lactobacillales</taxon>
        <taxon>Lactobacillaceae</taxon>
        <taxon>Secundilactobacillus</taxon>
    </lineage>
</organism>
<proteinExistence type="predicted"/>
<evidence type="ECO:0000313" key="2">
    <source>
        <dbReference type="EMBL" id="KRK97513.1"/>
    </source>
</evidence>
<reference evidence="2 3" key="1">
    <citation type="journal article" date="2015" name="Genome Announc.">
        <title>Expanding the biotechnology potential of lactobacilli through comparative genomics of 213 strains and associated genera.</title>
        <authorList>
            <person name="Sun Z."/>
            <person name="Harris H.M."/>
            <person name="McCann A."/>
            <person name="Guo C."/>
            <person name="Argimon S."/>
            <person name="Zhang W."/>
            <person name="Yang X."/>
            <person name="Jeffery I.B."/>
            <person name="Cooney J.C."/>
            <person name="Kagawa T.F."/>
            <person name="Liu W."/>
            <person name="Song Y."/>
            <person name="Salvetti E."/>
            <person name="Wrobel A."/>
            <person name="Rasinkangas P."/>
            <person name="Parkhill J."/>
            <person name="Rea M.C."/>
            <person name="O'Sullivan O."/>
            <person name="Ritari J."/>
            <person name="Douillard F.P."/>
            <person name="Paul Ross R."/>
            <person name="Yang R."/>
            <person name="Briner A.E."/>
            <person name="Felis G.E."/>
            <person name="de Vos W.M."/>
            <person name="Barrangou R."/>
            <person name="Klaenhammer T.R."/>
            <person name="Caufield P.W."/>
            <person name="Cui Y."/>
            <person name="Zhang H."/>
            <person name="O'Toole P.W."/>
        </authorList>
    </citation>
    <scope>NUCLEOTIDE SEQUENCE [LARGE SCALE GENOMIC DNA]</scope>
    <source>
        <strain evidence="2 3">DSM 19909</strain>
    </source>
</reference>
<keyword evidence="1" id="KW-0472">Membrane</keyword>
<feature type="transmembrane region" description="Helical" evidence="1">
    <location>
        <begin position="119"/>
        <end position="140"/>
    </location>
</feature>
<dbReference type="PATRIC" id="fig|1423776.4.peg.1560"/>
<evidence type="ECO:0000313" key="3">
    <source>
        <dbReference type="Proteomes" id="UP000051160"/>
    </source>
</evidence>
<comment type="caution">
    <text evidence="2">The sequence shown here is derived from an EMBL/GenBank/DDBJ whole genome shotgun (WGS) entry which is preliminary data.</text>
</comment>
<dbReference type="EMBL" id="AZEE01000029">
    <property type="protein sequence ID" value="KRK97513.1"/>
    <property type="molecule type" value="Genomic_DNA"/>
</dbReference>
<dbReference type="Proteomes" id="UP000051160">
    <property type="component" value="Unassembled WGS sequence"/>
</dbReference>
<feature type="transmembrane region" description="Helical" evidence="1">
    <location>
        <begin position="12"/>
        <end position="33"/>
    </location>
</feature>
<accession>A0A0R1LXA1</accession>
<gene>
    <name evidence="2" type="ORF">FD04_GL001542</name>
</gene>
<feature type="transmembrane region" description="Helical" evidence="1">
    <location>
        <begin position="45"/>
        <end position="71"/>
    </location>
</feature>
<protein>
    <submittedName>
        <fullName evidence="2">Uncharacterized protein</fullName>
    </submittedName>
</protein>
<feature type="transmembrane region" description="Helical" evidence="1">
    <location>
        <begin position="92"/>
        <end position="113"/>
    </location>
</feature>
<sequence>MVLSMSTKQRLFLTAEMCLGMGSIMSLIGKLFSMGLTQTALKAFLVWWVPTVIFAFGYNLLVATNVTNFLIRRYTRDLTADEQQKRGQKIRSWTMIVVMCFSMCTWGLATAGAFPGMSITAVLIVWARSFVLAYIVRGLFVKPVAMRVMLRVVPNES</sequence>
<keyword evidence="1" id="KW-1133">Transmembrane helix</keyword>
<dbReference type="AlphaFoldDB" id="A0A0R1LXA1"/>